<feature type="compositionally biased region" description="Basic residues" evidence="1">
    <location>
        <begin position="1474"/>
        <end position="1493"/>
    </location>
</feature>
<proteinExistence type="predicted"/>
<gene>
    <name evidence="3" type="ORF">BLNAU_10619</name>
</gene>
<comment type="caution">
    <text evidence="3">The sequence shown here is derived from an EMBL/GenBank/DDBJ whole genome shotgun (WGS) entry which is preliminary data.</text>
</comment>
<accession>A0ABQ9XQQ7</accession>
<keyword evidence="2" id="KW-0472">Membrane</keyword>
<evidence type="ECO:0000256" key="1">
    <source>
        <dbReference type="SAM" id="MobiDB-lite"/>
    </source>
</evidence>
<feature type="compositionally biased region" description="Basic and acidic residues" evidence="1">
    <location>
        <begin position="1462"/>
        <end position="1473"/>
    </location>
</feature>
<evidence type="ECO:0000313" key="3">
    <source>
        <dbReference type="EMBL" id="KAK2954451.1"/>
    </source>
</evidence>
<evidence type="ECO:0000256" key="2">
    <source>
        <dbReference type="SAM" id="Phobius"/>
    </source>
</evidence>
<keyword evidence="4" id="KW-1185">Reference proteome</keyword>
<organism evidence="3 4">
    <name type="scientific">Blattamonas nauphoetae</name>
    <dbReference type="NCBI Taxonomy" id="2049346"/>
    <lineage>
        <taxon>Eukaryota</taxon>
        <taxon>Metamonada</taxon>
        <taxon>Preaxostyla</taxon>
        <taxon>Oxymonadida</taxon>
        <taxon>Blattamonas</taxon>
    </lineage>
</organism>
<name>A0ABQ9XQQ7_9EUKA</name>
<dbReference type="EMBL" id="JARBJD010000078">
    <property type="protein sequence ID" value="KAK2954451.1"/>
    <property type="molecule type" value="Genomic_DNA"/>
</dbReference>
<evidence type="ECO:0008006" key="5">
    <source>
        <dbReference type="Google" id="ProtNLM"/>
    </source>
</evidence>
<feature type="compositionally biased region" description="Basic and acidic residues" evidence="1">
    <location>
        <begin position="1494"/>
        <end position="1514"/>
    </location>
</feature>
<dbReference type="Proteomes" id="UP001281761">
    <property type="component" value="Unassembled WGS sequence"/>
</dbReference>
<feature type="compositionally biased region" description="Polar residues" evidence="1">
    <location>
        <begin position="1427"/>
        <end position="1440"/>
    </location>
</feature>
<protein>
    <recommendedName>
        <fullName evidence="5">Transmembrane protein</fullName>
    </recommendedName>
</protein>
<evidence type="ECO:0000313" key="4">
    <source>
        <dbReference type="Proteomes" id="UP001281761"/>
    </source>
</evidence>
<feature type="region of interest" description="Disordered" evidence="1">
    <location>
        <begin position="1403"/>
        <end position="1514"/>
    </location>
</feature>
<sequence length="1514" mass="165829">MIPGTAISRALCISQSTLHLHSCTFISHSSLSPLAIFPGMGTIPSSVFLSFCRHQHINLGNFLPSLSQILRPNSEPSSAHCIHSSDSLPSMFPSHFVLTGTGLDFSNVAMSRCDGTLFTNLHSSDDPSQQSADVSVNIRHSLFSNVSLPGSEPFHSTQRPLLSQRLDSSSIANCEDALQGSVLFHPNAASTVCLQNSSHFSDPLEVIANIKIAGIQDSAILPKFSPTSYDAPFITAKQGGLANISGLILCGDNTTPYNHPVLLIEMGGEFFLKKVVIQHFRSKTCMMEYPRKAGVTRTKFEVESCDFDGNPEGVETSLCTAVLGTADNLVIYLSNFTDCINTKPLGCGGAVGATLVAATSLFTINSCTFTNCQAIHRGSAVAVQYLVSTGLLGQLVGLAYSDCFNGDSAVPRCHLYLAGMYLETIIKSRPSYVPTDFNEPTESVGYDPLEVYPFYLSVVRGAMTAKTQKIGMLVDEETGRDMLYCGGSSQTDLSSGKQVVMMPCLSIISVANRRPVRKASTEAKEDMFLRLMSTAHIKDAVDLTDGDHKIMSDTVFTKGTQKVAIQRNGKLQTRAHRVWMATSITFQDLVIDVTDSYGRESVIDCEITNLVFVSVRVEGRSPLSPIQNGLISIAGGSIDMTDTIISQMDAVNTFLISITPLAFVTSTQHLNLINTTFWGMNLECGLFDGGGLLSGSMKQVTVANTTHTATLFHFSDLSSFVFDDVLFYNVILLTPLISFIDFFATTPFEISASKFTCTNVSLETSQNTLETTTLFVIDVTEKRQDDEFSLSEITFTASPFSAAMNILHLRVDTIDTDLISTLSLTFSPEITDLFTLTDKEGSHNLRDALFNTASTIFVDSTFKDESRCGSLELPCLTLMEGLNHRIQQHTTIEFRTDVYCDLLVIEAPLTLRGERSLTMNVSSPGLVVSEPHFTVKAKTELNSMILDYTQSKSRLLFNIISTSLDLSFVTLSASGVVSKTLFNVDRGSISLTSIVLDDQFHDIGNLFNVNSTAAVTLRWFEMNDRELSRDMLDMPTPGSDLQMEGIQIIRPEFVSSLGSLVDMVGGTVDLVSCVISKSHSPWTSDKGSPIRMCHLSQMRSLFTLQGCVLTMKRCCLTELFQTPLNLVSVTATLIQSVLEENSPGGEQFPSFRSNIVCSGTSSLLLIDPMTDDAVLPLWITQADDCTVRSNQNKIGSRFDQPSDETRAVVQTFDVGDIETFKVDSPFAHPHLTNSTLDGDKLSIAGSYLMPCSLKVVLHSRASSETRSAVTPAAATSRVEYECGNVTSVNESYIECIVPKSIVSSNNFQWRVAVRVSTGFSKEQTSNDIVAIHQQFKKTTSAETVWTAVAAVLIGVLSLATAVFVVLLVLTTTQRARWHQKQNYLFQQRINNLAASSVTTDFSRRSSVSSMASRRRSRAGSKWLSRKPSFSSIDSKRSGSVQIKEPQRRLHSQESRGPSSASRRPELQHRSDRPRSHRSHGSSHSSHSMHRQGSHHPDFQRRFNSEGSRVHANFE</sequence>
<keyword evidence="2" id="KW-1133">Transmembrane helix</keyword>
<reference evidence="3 4" key="1">
    <citation type="journal article" date="2022" name="bioRxiv">
        <title>Genomics of Preaxostyla Flagellates Illuminates Evolutionary Transitions and the Path Towards Mitochondrial Loss.</title>
        <authorList>
            <person name="Novak L.V.F."/>
            <person name="Treitli S.C."/>
            <person name="Pyrih J."/>
            <person name="Halakuc P."/>
            <person name="Pipaliya S.V."/>
            <person name="Vacek V."/>
            <person name="Brzon O."/>
            <person name="Soukal P."/>
            <person name="Eme L."/>
            <person name="Dacks J.B."/>
            <person name="Karnkowska A."/>
            <person name="Elias M."/>
            <person name="Hampl V."/>
        </authorList>
    </citation>
    <scope>NUCLEOTIDE SEQUENCE [LARGE SCALE GENOMIC DNA]</scope>
    <source>
        <strain evidence="3">NAU3</strain>
        <tissue evidence="3">Gut</tissue>
    </source>
</reference>
<feature type="transmembrane region" description="Helical" evidence="2">
    <location>
        <begin position="1344"/>
        <end position="1369"/>
    </location>
</feature>
<feature type="compositionally biased region" description="Basic and acidic residues" evidence="1">
    <location>
        <begin position="1444"/>
        <end position="1453"/>
    </location>
</feature>
<keyword evidence="2" id="KW-0812">Transmembrane</keyword>